<dbReference type="InterPro" id="IPR036390">
    <property type="entry name" value="WH_DNA-bd_sf"/>
</dbReference>
<keyword evidence="7" id="KW-1185">Reference proteome</keyword>
<dbReference type="InterPro" id="IPR000847">
    <property type="entry name" value="LysR_HTH_N"/>
</dbReference>
<dbReference type="Proteomes" id="UP001064087">
    <property type="component" value="Chromosome"/>
</dbReference>
<evidence type="ECO:0000256" key="4">
    <source>
        <dbReference type="ARBA" id="ARBA00023163"/>
    </source>
</evidence>
<organism evidence="6 7">
    <name type="scientific">Roseovarius pelagicus</name>
    <dbReference type="NCBI Taxonomy" id="2980108"/>
    <lineage>
        <taxon>Bacteria</taxon>
        <taxon>Pseudomonadati</taxon>
        <taxon>Pseudomonadota</taxon>
        <taxon>Alphaproteobacteria</taxon>
        <taxon>Rhodobacterales</taxon>
        <taxon>Roseobacteraceae</taxon>
        <taxon>Roseovarius</taxon>
    </lineage>
</organism>
<feature type="domain" description="HTH lysR-type" evidence="5">
    <location>
        <begin position="8"/>
        <end position="65"/>
    </location>
</feature>
<dbReference type="Gene3D" id="1.10.10.10">
    <property type="entry name" value="Winged helix-like DNA-binding domain superfamily/Winged helix DNA-binding domain"/>
    <property type="match status" value="1"/>
</dbReference>
<dbReference type="SUPFAM" id="SSF53850">
    <property type="entry name" value="Periplasmic binding protein-like II"/>
    <property type="match status" value="1"/>
</dbReference>
<evidence type="ECO:0000256" key="2">
    <source>
        <dbReference type="ARBA" id="ARBA00023015"/>
    </source>
</evidence>
<evidence type="ECO:0000256" key="1">
    <source>
        <dbReference type="ARBA" id="ARBA00009437"/>
    </source>
</evidence>
<evidence type="ECO:0000313" key="6">
    <source>
        <dbReference type="EMBL" id="UXX81750.1"/>
    </source>
</evidence>
<dbReference type="PROSITE" id="PS50931">
    <property type="entry name" value="HTH_LYSR"/>
    <property type="match status" value="1"/>
</dbReference>
<dbReference type="PANTHER" id="PTHR30126:SF98">
    <property type="entry name" value="HTH-TYPE TRANSCRIPTIONAL ACTIVATOR BAUR"/>
    <property type="match status" value="1"/>
</dbReference>
<accession>A0ABY6D821</accession>
<dbReference type="InterPro" id="IPR005119">
    <property type="entry name" value="LysR_subst-bd"/>
</dbReference>
<evidence type="ECO:0000256" key="3">
    <source>
        <dbReference type="ARBA" id="ARBA00023125"/>
    </source>
</evidence>
<dbReference type="SUPFAM" id="SSF46785">
    <property type="entry name" value="Winged helix' DNA-binding domain"/>
    <property type="match status" value="1"/>
</dbReference>
<dbReference type="Pfam" id="PF00126">
    <property type="entry name" value="HTH_1"/>
    <property type="match status" value="1"/>
</dbReference>
<evidence type="ECO:0000259" key="5">
    <source>
        <dbReference type="PROSITE" id="PS50931"/>
    </source>
</evidence>
<dbReference type="Gene3D" id="3.40.190.10">
    <property type="entry name" value="Periplasmic binding protein-like II"/>
    <property type="match status" value="1"/>
</dbReference>
<protein>
    <submittedName>
        <fullName evidence="6">LysR family transcriptional regulator</fullName>
    </submittedName>
</protein>
<keyword evidence="2" id="KW-0805">Transcription regulation</keyword>
<comment type="similarity">
    <text evidence="1">Belongs to the LysR transcriptional regulatory family.</text>
</comment>
<sequence length="305" mass="33740">MLSALTNPDLHLLRVFLAVVDAGGFSRAQLALNVSQSTISTQMNNLETRLRLRLCRRGRAGFALTEDGHQVYRLAKELLQDCDRFVSHVSELGGEITGELRIATADSLLGHAVFQLDKVITAARDQLPAVTLQLNVMNPLEIERLVLEQKIHLGIHTFPNHAPGLRYLPLFNETQVLCCGRQHPLYSPKTPPTPQEIDRFDYAARSYYGGMLKPGSMKPAIDAIKSGSMEGITAAILSGRFIGHLPEHCAQQWIERGEMKAVLPEKTNYDALFECVLPAGSRSSRAQAVMEDIITSFARPDAIEI</sequence>
<dbReference type="RefSeq" id="WP_165195391.1">
    <property type="nucleotide sequence ID" value="NZ_CP106738.1"/>
</dbReference>
<dbReference type="CDD" id="cd05466">
    <property type="entry name" value="PBP2_LTTR_substrate"/>
    <property type="match status" value="1"/>
</dbReference>
<reference evidence="6" key="1">
    <citation type="submission" date="2022-10" db="EMBL/GenBank/DDBJ databases">
        <title>Roseovarius pelagicus sp. nov., isolated from Arctic seawater.</title>
        <authorList>
            <person name="Hong Y.W."/>
            <person name="Hwang C.Y."/>
        </authorList>
    </citation>
    <scope>NUCLEOTIDE SEQUENCE</scope>
    <source>
        <strain evidence="6">HL-MP18</strain>
    </source>
</reference>
<keyword evidence="4" id="KW-0804">Transcription</keyword>
<dbReference type="Pfam" id="PF03466">
    <property type="entry name" value="LysR_substrate"/>
    <property type="match status" value="1"/>
</dbReference>
<evidence type="ECO:0000313" key="7">
    <source>
        <dbReference type="Proteomes" id="UP001064087"/>
    </source>
</evidence>
<name>A0ABY6D821_9RHOB</name>
<gene>
    <name evidence="6" type="ORF">N7U68_11475</name>
</gene>
<keyword evidence="3" id="KW-0238">DNA-binding</keyword>
<dbReference type="InterPro" id="IPR036388">
    <property type="entry name" value="WH-like_DNA-bd_sf"/>
</dbReference>
<dbReference type="PANTHER" id="PTHR30126">
    <property type="entry name" value="HTH-TYPE TRANSCRIPTIONAL REGULATOR"/>
    <property type="match status" value="1"/>
</dbReference>
<proteinExistence type="inferred from homology"/>
<dbReference type="EMBL" id="CP106738">
    <property type="protein sequence ID" value="UXX81750.1"/>
    <property type="molecule type" value="Genomic_DNA"/>
</dbReference>